<dbReference type="Proteomes" id="UP000518300">
    <property type="component" value="Unassembled WGS sequence"/>
</dbReference>
<evidence type="ECO:0000256" key="2">
    <source>
        <dbReference type="SAM" id="SignalP"/>
    </source>
</evidence>
<dbReference type="RefSeq" id="WP_169348691.1">
    <property type="nucleotide sequence ID" value="NZ_JABBJJ010000184.1"/>
</dbReference>
<reference evidence="3 4" key="1">
    <citation type="submission" date="2020-04" db="EMBL/GenBank/DDBJ databases">
        <title>Draft genome of Pyxidicoccus fallax type strain.</title>
        <authorList>
            <person name="Whitworth D.E."/>
        </authorList>
    </citation>
    <scope>NUCLEOTIDE SEQUENCE [LARGE SCALE GENOMIC DNA]</scope>
    <source>
        <strain evidence="3 4">DSM 14698</strain>
    </source>
</reference>
<name>A0A848LP51_9BACT</name>
<feature type="signal peptide" evidence="2">
    <location>
        <begin position="1"/>
        <end position="22"/>
    </location>
</feature>
<feature type="chain" id="PRO_5032409112" evidence="2">
    <location>
        <begin position="23"/>
        <end position="277"/>
    </location>
</feature>
<evidence type="ECO:0000313" key="3">
    <source>
        <dbReference type="EMBL" id="NMO19440.1"/>
    </source>
</evidence>
<gene>
    <name evidence="3" type="ORF">HG543_31890</name>
</gene>
<comment type="caution">
    <text evidence="3">The sequence shown here is derived from an EMBL/GenBank/DDBJ whole genome shotgun (WGS) entry which is preliminary data.</text>
</comment>
<protein>
    <submittedName>
        <fullName evidence="3">Outer membrane beta-barrel protein</fullName>
    </submittedName>
</protein>
<dbReference type="SUPFAM" id="SSF56925">
    <property type="entry name" value="OMPA-like"/>
    <property type="match status" value="1"/>
</dbReference>
<dbReference type="EMBL" id="JABBJJ010000184">
    <property type="protein sequence ID" value="NMO19440.1"/>
    <property type="molecule type" value="Genomic_DNA"/>
</dbReference>
<evidence type="ECO:0000313" key="4">
    <source>
        <dbReference type="Proteomes" id="UP000518300"/>
    </source>
</evidence>
<feature type="region of interest" description="Disordered" evidence="1">
    <location>
        <begin position="22"/>
        <end position="46"/>
    </location>
</feature>
<keyword evidence="4" id="KW-1185">Reference proteome</keyword>
<organism evidence="3 4">
    <name type="scientific">Pyxidicoccus fallax</name>
    <dbReference type="NCBI Taxonomy" id="394095"/>
    <lineage>
        <taxon>Bacteria</taxon>
        <taxon>Pseudomonadati</taxon>
        <taxon>Myxococcota</taxon>
        <taxon>Myxococcia</taxon>
        <taxon>Myxococcales</taxon>
        <taxon>Cystobacterineae</taxon>
        <taxon>Myxococcaceae</taxon>
        <taxon>Pyxidicoccus</taxon>
    </lineage>
</organism>
<keyword evidence="2" id="KW-0732">Signal</keyword>
<dbReference type="InterPro" id="IPR011250">
    <property type="entry name" value="OMP/PagP_B-barrel"/>
</dbReference>
<sequence length="277" mass="28846">MTGRLYKALAVTAALATSAASAQESTESTPATTEAPATTTMTTATSSEKSGLEIGVGLGFQAGAGYVYKNGLRLNGTVGDVKLSDAANGGIAFALDLGYRINSRWFAGLFGQYTYVLTKTNPLSCPEGFDCSTNQFRIGPQVQYHFAPDSGFDPFVGLGFGIVLLNTSIKSDNFTVQVPGVGGVPGAKLDIDSKTRGPEFINLTVGGRWNAGESFSFGPYLNATYARYTVRAGTQTVTLPATLPAPFGGATTEAPLGPVDDGPYGLIILGFRGTYTL</sequence>
<dbReference type="Gene3D" id="2.40.160.20">
    <property type="match status" value="1"/>
</dbReference>
<accession>A0A848LP51</accession>
<proteinExistence type="predicted"/>
<evidence type="ECO:0000256" key="1">
    <source>
        <dbReference type="SAM" id="MobiDB-lite"/>
    </source>
</evidence>
<dbReference type="AlphaFoldDB" id="A0A848LP51"/>